<dbReference type="GO" id="GO:0016757">
    <property type="term" value="F:glycosyltransferase activity"/>
    <property type="evidence" value="ECO:0007669"/>
    <property type="project" value="UniProtKB-KW"/>
</dbReference>
<keyword evidence="5" id="KW-1133">Transmembrane helix</keyword>
<dbReference type="PANTHER" id="PTHR30627:SF1">
    <property type="entry name" value="PEPTIDOGLYCAN D,D-TRANSPEPTIDASE FTSI"/>
    <property type="match status" value="1"/>
</dbReference>
<dbReference type="Gene3D" id="3.90.1310.10">
    <property type="entry name" value="Penicillin-binding protein 2a (Domain 2)"/>
    <property type="match status" value="1"/>
</dbReference>
<dbReference type="InterPro" id="IPR001460">
    <property type="entry name" value="PCN-bd_Tpept"/>
</dbReference>
<reference evidence="8 9" key="1">
    <citation type="submission" date="2019-04" db="EMBL/GenBank/DDBJ databases">
        <title>Corynebacterium endometrii sp. nov., isolated from the uterus of a cow with endometritis.</title>
        <authorList>
            <person name="Ballas P."/>
            <person name="Ruckert C."/>
            <person name="Wagener K."/>
            <person name="Drillich M."/>
            <person name="Kaempfer P."/>
            <person name="Busse H.-J."/>
            <person name="Ehling-Schulz M."/>
        </authorList>
    </citation>
    <scope>NUCLEOTIDE SEQUENCE [LARGE SCALE GENOMIC DNA]</scope>
    <source>
        <strain evidence="8 9">LMM-1653</strain>
    </source>
</reference>
<organism evidence="8 9">
    <name type="scientific">Corynebacterium endometrii</name>
    <dbReference type="NCBI Taxonomy" id="2488819"/>
    <lineage>
        <taxon>Bacteria</taxon>
        <taxon>Bacillati</taxon>
        <taxon>Actinomycetota</taxon>
        <taxon>Actinomycetes</taxon>
        <taxon>Mycobacteriales</taxon>
        <taxon>Corynebacteriaceae</taxon>
        <taxon>Corynebacterium</taxon>
    </lineage>
</organism>
<protein>
    <submittedName>
        <fullName evidence="8">Penicillin-binding protein PbpB</fullName>
        <ecNumber evidence="8">2.4.1.129</ecNumber>
    </submittedName>
</protein>
<dbReference type="InterPro" id="IPR036138">
    <property type="entry name" value="PBP_dimer_sf"/>
</dbReference>
<dbReference type="GO" id="GO:0071555">
    <property type="term" value="P:cell wall organization"/>
    <property type="evidence" value="ECO:0007669"/>
    <property type="project" value="TreeGrafter"/>
</dbReference>
<accession>A0A4V1CEP3</accession>
<feature type="transmembrane region" description="Helical" evidence="5">
    <location>
        <begin position="114"/>
        <end position="137"/>
    </location>
</feature>
<dbReference type="Gene3D" id="3.40.710.10">
    <property type="entry name" value="DD-peptidase/beta-lactamase superfamily"/>
    <property type="match status" value="1"/>
</dbReference>
<dbReference type="Pfam" id="PF03717">
    <property type="entry name" value="PBP_dimer"/>
    <property type="match status" value="1"/>
</dbReference>
<feature type="compositionally biased region" description="Polar residues" evidence="4">
    <location>
        <begin position="79"/>
        <end position="92"/>
    </location>
</feature>
<feature type="domain" description="Penicillin-binding protein transpeptidase" evidence="6">
    <location>
        <begin position="387"/>
        <end position="705"/>
    </location>
</feature>
<name>A0A4V1CEP3_9CORY</name>
<dbReference type="EMBL" id="CP039247">
    <property type="protein sequence ID" value="QCB28808.1"/>
    <property type="molecule type" value="Genomic_DNA"/>
</dbReference>
<dbReference type="PANTHER" id="PTHR30627">
    <property type="entry name" value="PEPTIDOGLYCAN D,D-TRANSPEPTIDASE"/>
    <property type="match status" value="1"/>
</dbReference>
<keyword evidence="8" id="KW-0328">Glycosyltransferase</keyword>
<gene>
    <name evidence="8" type="primary">pbpB</name>
    <name evidence="8" type="ORF">CENDO_07670</name>
</gene>
<dbReference type="InterPro" id="IPR012338">
    <property type="entry name" value="Beta-lactam/transpept-like"/>
</dbReference>
<comment type="similarity">
    <text evidence="2">Belongs to the transpeptidase family.</text>
</comment>
<keyword evidence="9" id="KW-1185">Reference proteome</keyword>
<proteinExistence type="inferred from homology"/>
<evidence type="ECO:0000256" key="3">
    <source>
        <dbReference type="ARBA" id="ARBA00023136"/>
    </source>
</evidence>
<evidence type="ECO:0000259" key="7">
    <source>
        <dbReference type="Pfam" id="PF03717"/>
    </source>
</evidence>
<dbReference type="KEGG" id="cee:CENDO_07670"/>
<evidence type="ECO:0000256" key="4">
    <source>
        <dbReference type="SAM" id="MobiDB-lite"/>
    </source>
</evidence>
<evidence type="ECO:0000313" key="9">
    <source>
        <dbReference type="Proteomes" id="UP000296352"/>
    </source>
</evidence>
<keyword evidence="5" id="KW-0812">Transmembrane</keyword>
<sequence length="729" mass="78401">MTPPSDGGFGRNGRDGGNPRGHSRRAGQARPGNGREPFPAARYSSARGQRTGSHAGTSSRRTPPRTDAPHINKKPSLAASRTSGRRPTQQVTAAGTVGYSVYERPGMMVKRLRIIVAFLAAVMLILVGRLFWVQVVWGPDLAAKAEQQRSRLFTEPARRGEITDRDGQRLAYTMQARSLTVTPTRLRLELGQQEEAAATQEGELSGKNEAEQQSIIDERVDKRLEEMAEGIPRMIDESGAEAARVEESEILAKLNADTQYEVLVRNVDPEVATQISSEFHGVKADNQDIRQYPNGAIAENVLGKVSMDGQGQFGLEAFNDAILTGIHGSMTEEYSAQGQAIPGTLRDVAPVVDGANVRLTLDLDLQTYLQQKLEKARANSKAESAEAVVLDVATGEVLAMANTGTIDPNQDIDRQLEQGKDFENRSISYPYEPGSVAKIITAAAAIEEGITTPEAVHQVPGSIDMAGVTVKDAWDHGVEPYTTTGIFGKSSNVGTLMLADQVGMDKFSEYLEAFGLGQTSGVELPNESQGLLPPREQWSGGTFANLPIGQGMAVTTLQLASIYQAIANDGERIEPRIIKEVTNPDGTRRELNEPGTTQVISPETARTVTDMFRSTFQADPAGIQNGTAQGNEIEGYQLSGKTGTAQKVDPNTGAYSNSAYWITFAGIAPADDPRFVVAIMLDEPESGVNDDGSGGQSAAPVFRDVAAWLLNRDNIAPSPEAPALTLREE</sequence>
<dbReference type="EC" id="2.4.1.129" evidence="8"/>
<dbReference type="SUPFAM" id="SSF56519">
    <property type="entry name" value="Penicillin binding protein dimerisation domain"/>
    <property type="match status" value="1"/>
</dbReference>
<comment type="subcellular location">
    <subcellularLocation>
        <location evidence="1">Membrane</location>
    </subcellularLocation>
</comment>
<evidence type="ECO:0000256" key="5">
    <source>
        <dbReference type="SAM" id="Phobius"/>
    </source>
</evidence>
<dbReference type="GO" id="GO:0005886">
    <property type="term" value="C:plasma membrane"/>
    <property type="evidence" value="ECO:0007669"/>
    <property type="project" value="TreeGrafter"/>
</dbReference>
<dbReference type="AlphaFoldDB" id="A0A4V1CEP3"/>
<keyword evidence="8" id="KW-0808">Transferase</keyword>
<dbReference type="Proteomes" id="UP000296352">
    <property type="component" value="Chromosome"/>
</dbReference>
<keyword evidence="3 5" id="KW-0472">Membrane</keyword>
<dbReference type="GO" id="GO:0008658">
    <property type="term" value="F:penicillin binding"/>
    <property type="evidence" value="ECO:0007669"/>
    <property type="project" value="InterPro"/>
</dbReference>
<feature type="region of interest" description="Disordered" evidence="4">
    <location>
        <begin position="1"/>
        <end position="92"/>
    </location>
</feature>
<dbReference type="InterPro" id="IPR005311">
    <property type="entry name" value="PBP_dimer"/>
</dbReference>
<feature type="compositionally biased region" description="Gly residues" evidence="4">
    <location>
        <begin position="7"/>
        <end position="19"/>
    </location>
</feature>
<evidence type="ECO:0000256" key="2">
    <source>
        <dbReference type="ARBA" id="ARBA00007171"/>
    </source>
</evidence>
<dbReference type="Gene3D" id="3.30.450.330">
    <property type="match status" value="1"/>
</dbReference>
<dbReference type="Pfam" id="PF00905">
    <property type="entry name" value="Transpeptidase"/>
    <property type="match status" value="1"/>
</dbReference>
<feature type="compositionally biased region" description="Polar residues" evidence="4">
    <location>
        <begin position="46"/>
        <end position="61"/>
    </location>
</feature>
<dbReference type="SUPFAM" id="SSF56601">
    <property type="entry name" value="beta-lactamase/transpeptidase-like"/>
    <property type="match status" value="1"/>
</dbReference>
<evidence type="ECO:0000256" key="1">
    <source>
        <dbReference type="ARBA" id="ARBA00004370"/>
    </source>
</evidence>
<evidence type="ECO:0000313" key="8">
    <source>
        <dbReference type="EMBL" id="QCB28808.1"/>
    </source>
</evidence>
<dbReference type="InterPro" id="IPR050515">
    <property type="entry name" value="Beta-lactam/transpept"/>
</dbReference>
<evidence type="ECO:0000259" key="6">
    <source>
        <dbReference type="Pfam" id="PF00905"/>
    </source>
</evidence>
<feature type="domain" description="Penicillin-binding protein dimerisation" evidence="7">
    <location>
        <begin position="155"/>
        <end position="341"/>
    </location>
</feature>